<sequence length="64" mass="7306">MDRLLSGLKPRPELKPPDCIARYVVVKHSWRGRYKRILCITPSALHTQNPEGRLVVTNSYVFAG</sequence>
<organism evidence="2 3">
    <name type="scientific">Monoraphidium neglectum</name>
    <dbReference type="NCBI Taxonomy" id="145388"/>
    <lineage>
        <taxon>Eukaryota</taxon>
        <taxon>Viridiplantae</taxon>
        <taxon>Chlorophyta</taxon>
        <taxon>core chlorophytes</taxon>
        <taxon>Chlorophyceae</taxon>
        <taxon>CS clade</taxon>
        <taxon>Sphaeropleales</taxon>
        <taxon>Selenastraceae</taxon>
        <taxon>Monoraphidium</taxon>
    </lineage>
</organism>
<dbReference type="GO" id="GO:0006898">
    <property type="term" value="P:receptor-mediated endocytosis"/>
    <property type="evidence" value="ECO:0007669"/>
    <property type="project" value="TreeGrafter"/>
</dbReference>
<keyword evidence="3" id="KW-1185">Reference proteome</keyword>
<dbReference type="InterPro" id="IPR045802">
    <property type="entry name" value="GRV2/DNAJC13_N"/>
</dbReference>
<dbReference type="InterPro" id="IPR044978">
    <property type="entry name" value="GRV2/DNAJC13"/>
</dbReference>
<dbReference type="STRING" id="145388.A0A0D2MI78"/>
<dbReference type="PANTHER" id="PTHR36983:SF2">
    <property type="entry name" value="DNAJ HOMOLOG SUBFAMILY C MEMBER 13"/>
    <property type="match status" value="1"/>
</dbReference>
<evidence type="ECO:0000259" key="1">
    <source>
        <dbReference type="Pfam" id="PF19432"/>
    </source>
</evidence>
<gene>
    <name evidence="2" type="ORF">MNEG_13294</name>
</gene>
<feature type="non-terminal residue" evidence="2">
    <location>
        <position position="64"/>
    </location>
</feature>
<dbReference type="AlphaFoldDB" id="A0A0D2MI78"/>
<evidence type="ECO:0000313" key="2">
    <source>
        <dbReference type="EMBL" id="KIY94670.1"/>
    </source>
</evidence>
<dbReference type="RefSeq" id="XP_013893690.1">
    <property type="nucleotide sequence ID" value="XM_014038236.1"/>
</dbReference>
<evidence type="ECO:0000313" key="3">
    <source>
        <dbReference type="Proteomes" id="UP000054498"/>
    </source>
</evidence>
<dbReference type="GO" id="GO:2000641">
    <property type="term" value="P:regulation of early endosome to late endosome transport"/>
    <property type="evidence" value="ECO:0007669"/>
    <property type="project" value="InterPro"/>
</dbReference>
<dbReference type="Pfam" id="PF19432">
    <property type="entry name" value="RME-8_N"/>
    <property type="match status" value="1"/>
</dbReference>
<dbReference type="GeneID" id="25730742"/>
<dbReference type="PANTHER" id="PTHR36983">
    <property type="entry name" value="DNAJ HOMOLOG SUBFAMILY C MEMBER 13"/>
    <property type="match status" value="1"/>
</dbReference>
<feature type="domain" description="DnaJ homologue subfamily C GRV2/DNAJC13 N-terminal" evidence="1">
    <location>
        <begin position="22"/>
        <end position="62"/>
    </location>
</feature>
<proteinExistence type="predicted"/>
<accession>A0A0D2MI78</accession>
<protein>
    <recommendedName>
        <fullName evidence="1">DnaJ homologue subfamily C GRV2/DNAJC13 N-terminal domain-containing protein</fullName>
    </recommendedName>
</protein>
<dbReference type="EMBL" id="KK103957">
    <property type="protein sequence ID" value="KIY94670.1"/>
    <property type="molecule type" value="Genomic_DNA"/>
</dbReference>
<dbReference type="OrthoDB" id="69656at2759"/>
<dbReference type="GO" id="GO:0010008">
    <property type="term" value="C:endosome membrane"/>
    <property type="evidence" value="ECO:0007669"/>
    <property type="project" value="TreeGrafter"/>
</dbReference>
<dbReference type="KEGG" id="mng:MNEG_13294"/>
<reference evidence="2 3" key="1">
    <citation type="journal article" date="2013" name="BMC Genomics">
        <title>Reconstruction of the lipid metabolism for the microalga Monoraphidium neglectum from its genome sequence reveals characteristics suitable for biofuel production.</title>
        <authorList>
            <person name="Bogen C."/>
            <person name="Al-Dilaimi A."/>
            <person name="Albersmeier A."/>
            <person name="Wichmann J."/>
            <person name="Grundmann M."/>
            <person name="Rupp O."/>
            <person name="Lauersen K.J."/>
            <person name="Blifernez-Klassen O."/>
            <person name="Kalinowski J."/>
            <person name="Goesmann A."/>
            <person name="Mussgnug J.H."/>
            <person name="Kruse O."/>
        </authorList>
    </citation>
    <scope>NUCLEOTIDE SEQUENCE [LARGE SCALE GENOMIC DNA]</scope>
    <source>
        <strain evidence="2 3">SAG 48.87</strain>
    </source>
</reference>
<dbReference type="Proteomes" id="UP000054498">
    <property type="component" value="Unassembled WGS sequence"/>
</dbReference>
<name>A0A0D2MI78_9CHLO</name>
<dbReference type="GO" id="GO:0007032">
    <property type="term" value="P:endosome organization"/>
    <property type="evidence" value="ECO:0007669"/>
    <property type="project" value="InterPro"/>
</dbReference>